<evidence type="ECO:0000256" key="5">
    <source>
        <dbReference type="ARBA" id="ARBA00022777"/>
    </source>
</evidence>
<dbReference type="InterPro" id="IPR050736">
    <property type="entry name" value="Sensor_HK_Regulatory"/>
</dbReference>
<dbReference type="FunFam" id="1.10.287.130:FF:000001">
    <property type="entry name" value="Two-component sensor histidine kinase"/>
    <property type="match status" value="1"/>
</dbReference>
<dbReference type="PANTHER" id="PTHR43711">
    <property type="entry name" value="TWO-COMPONENT HISTIDINE KINASE"/>
    <property type="match status" value="1"/>
</dbReference>
<dbReference type="SUPFAM" id="SSF55874">
    <property type="entry name" value="ATPase domain of HSP90 chaperone/DNA topoisomerase II/histidine kinase"/>
    <property type="match status" value="1"/>
</dbReference>
<sequence>MDVDRFEGLIAVQHAVTAAGGNLQAVMQAIVDAKGAMPQATGTVVELRDGDQLYYAAASGTSAGLVGLRLALNASLSGMSILTGAPLSCVDSEQDVRVNQAACRKVGLRSMIVVPIPHRGQTVGVLKYYSDRPAAFSDEDMLVAHLLVGPIAIGFSSVAEADAERARKELAAIIQLKEELVANVSHELRTPLTAIAGSLGLLDSGAAGKLPEKAHGLVAIATKNAQRLTRLVNDLLDIDKFDSGRAAFTLAETDLRALILEAVTQNEPFATRFGAVLLPSLPTDPVIIQTDGDRLLQALTNLISNAAKFSHGTVHIDLRGQEGEARIVVRDDGPGIPEAFRMRLFERFAQGEKTSQPGTGLGLAITKSIVELLGGSIALDPHVAQGAAFEIRLPLMTSERKGLAA</sequence>
<dbReference type="InterPro" id="IPR036890">
    <property type="entry name" value="HATPase_C_sf"/>
</dbReference>
<dbReference type="Proteomes" id="UP000594873">
    <property type="component" value="Chromosome"/>
</dbReference>
<evidence type="ECO:0000256" key="6">
    <source>
        <dbReference type="ARBA" id="ARBA00023012"/>
    </source>
</evidence>
<dbReference type="SMART" id="SM00387">
    <property type="entry name" value="HATPase_c"/>
    <property type="match status" value="1"/>
</dbReference>
<dbReference type="Pfam" id="PF13185">
    <property type="entry name" value="GAF_2"/>
    <property type="match status" value="1"/>
</dbReference>
<dbReference type="SUPFAM" id="SSF55781">
    <property type="entry name" value="GAF domain-like"/>
    <property type="match status" value="1"/>
</dbReference>
<dbReference type="Gene3D" id="3.30.450.40">
    <property type="match status" value="1"/>
</dbReference>
<dbReference type="EMBL" id="CP065592">
    <property type="protein sequence ID" value="QPQ55684.1"/>
    <property type="molecule type" value="Genomic_DNA"/>
</dbReference>
<dbReference type="Pfam" id="PF02518">
    <property type="entry name" value="HATPase_c"/>
    <property type="match status" value="1"/>
</dbReference>
<organism evidence="8 9">
    <name type="scientific">Allosphingosinicella flava</name>
    <dbReference type="NCBI Taxonomy" id="2771430"/>
    <lineage>
        <taxon>Bacteria</taxon>
        <taxon>Pseudomonadati</taxon>
        <taxon>Pseudomonadota</taxon>
        <taxon>Alphaproteobacteria</taxon>
        <taxon>Sphingomonadales</taxon>
        <taxon>Sphingomonadaceae</taxon>
        <taxon>Allosphingosinicella</taxon>
    </lineage>
</organism>
<keyword evidence="9" id="KW-1185">Reference proteome</keyword>
<dbReference type="PROSITE" id="PS50109">
    <property type="entry name" value="HIS_KIN"/>
    <property type="match status" value="1"/>
</dbReference>
<dbReference type="SUPFAM" id="SSF47384">
    <property type="entry name" value="Homodimeric domain of signal transducing histidine kinase"/>
    <property type="match status" value="1"/>
</dbReference>
<keyword evidence="6" id="KW-0902">Two-component regulatory system</keyword>
<evidence type="ECO:0000256" key="4">
    <source>
        <dbReference type="ARBA" id="ARBA00022679"/>
    </source>
</evidence>
<dbReference type="CDD" id="cd00075">
    <property type="entry name" value="HATPase"/>
    <property type="match status" value="1"/>
</dbReference>
<dbReference type="InterPro" id="IPR003594">
    <property type="entry name" value="HATPase_dom"/>
</dbReference>
<evidence type="ECO:0000313" key="8">
    <source>
        <dbReference type="EMBL" id="QPQ55684.1"/>
    </source>
</evidence>
<keyword evidence="3" id="KW-0597">Phosphoprotein</keyword>
<dbReference type="Gene3D" id="1.10.287.130">
    <property type="match status" value="1"/>
</dbReference>
<dbReference type="PRINTS" id="PR00344">
    <property type="entry name" value="BCTRLSENSOR"/>
</dbReference>
<dbReference type="InterPro" id="IPR029016">
    <property type="entry name" value="GAF-like_dom_sf"/>
</dbReference>
<accession>A0A7T2GKT4</accession>
<dbReference type="CDD" id="cd00082">
    <property type="entry name" value="HisKA"/>
    <property type="match status" value="1"/>
</dbReference>
<protein>
    <recommendedName>
        <fullName evidence="2">histidine kinase</fullName>
        <ecNumber evidence="2">2.7.13.3</ecNumber>
    </recommendedName>
</protein>
<dbReference type="Gene3D" id="3.30.565.10">
    <property type="entry name" value="Histidine kinase-like ATPase, C-terminal domain"/>
    <property type="match status" value="1"/>
</dbReference>
<name>A0A7T2GKT4_9SPHN</name>
<evidence type="ECO:0000256" key="3">
    <source>
        <dbReference type="ARBA" id="ARBA00022553"/>
    </source>
</evidence>
<evidence type="ECO:0000256" key="2">
    <source>
        <dbReference type="ARBA" id="ARBA00012438"/>
    </source>
</evidence>
<dbReference type="EC" id="2.7.13.3" evidence="2"/>
<keyword evidence="4" id="KW-0808">Transferase</keyword>
<evidence type="ECO:0000259" key="7">
    <source>
        <dbReference type="PROSITE" id="PS50109"/>
    </source>
</evidence>
<keyword evidence="5 8" id="KW-0418">Kinase</keyword>
<dbReference type="InterPro" id="IPR003661">
    <property type="entry name" value="HisK_dim/P_dom"/>
</dbReference>
<reference evidence="8 9" key="1">
    <citation type="submission" date="2020-11" db="EMBL/GenBank/DDBJ databases">
        <title>Genome seq and assembly of Sphingosinicella sp.</title>
        <authorList>
            <person name="Chhetri G."/>
        </authorList>
    </citation>
    <scope>NUCLEOTIDE SEQUENCE [LARGE SCALE GENOMIC DNA]</scope>
    <source>
        <strain evidence="8 9">UDD2</strain>
    </source>
</reference>
<dbReference type="InterPro" id="IPR005467">
    <property type="entry name" value="His_kinase_dom"/>
</dbReference>
<dbReference type="InterPro" id="IPR003018">
    <property type="entry name" value="GAF"/>
</dbReference>
<dbReference type="AlphaFoldDB" id="A0A7T2GKT4"/>
<dbReference type="InterPro" id="IPR004358">
    <property type="entry name" value="Sig_transdc_His_kin-like_C"/>
</dbReference>
<gene>
    <name evidence="8" type="ORF">IC614_03560</name>
</gene>
<dbReference type="KEGG" id="sflv:IC614_03560"/>
<comment type="catalytic activity">
    <reaction evidence="1">
        <text>ATP + protein L-histidine = ADP + protein N-phospho-L-histidine.</text>
        <dbReference type="EC" id="2.7.13.3"/>
    </reaction>
</comment>
<feature type="domain" description="Histidine kinase" evidence="7">
    <location>
        <begin position="183"/>
        <end position="397"/>
    </location>
</feature>
<dbReference type="PANTHER" id="PTHR43711:SF1">
    <property type="entry name" value="HISTIDINE KINASE 1"/>
    <property type="match status" value="1"/>
</dbReference>
<dbReference type="GO" id="GO:0000155">
    <property type="term" value="F:phosphorelay sensor kinase activity"/>
    <property type="evidence" value="ECO:0007669"/>
    <property type="project" value="InterPro"/>
</dbReference>
<dbReference type="InterPro" id="IPR036097">
    <property type="entry name" value="HisK_dim/P_sf"/>
</dbReference>
<proteinExistence type="predicted"/>
<evidence type="ECO:0000256" key="1">
    <source>
        <dbReference type="ARBA" id="ARBA00000085"/>
    </source>
</evidence>
<dbReference type="SMART" id="SM00388">
    <property type="entry name" value="HisKA"/>
    <property type="match status" value="1"/>
</dbReference>
<dbReference type="Pfam" id="PF00512">
    <property type="entry name" value="HisKA"/>
    <property type="match status" value="1"/>
</dbReference>
<evidence type="ECO:0000313" key="9">
    <source>
        <dbReference type="Proteomes" id="UP000594873"/>
    </source>
</evidence>